<evidence type="ECO:0000256" key="3">
    <source>
        <dbReference type="SAM" id="MobiDB-lite"/>
    </source>
</evidence>
<dbReference type="InterPro" id="IPR003115">
    <property type="entry name" value="ParB_N"/>
</dbReference>
<evidence type="ECO:0000313" key="8">
    <source>
        <dbReference type="Proteomes" id="UP000199267"/>
    </source>
</evidence>
<feature type="region of interest" description="Disordered" evidence="3">
    <location>
        <begin position="1"/>
        <end position="27"/>
    </location>
</feature>
<dbReference type="FunFam" id="3.90.1530.30:FF:000001">
    <property type="entry name" value="Chromosome partitioning protein ParB"/>
    <property type="match status" value="1"/>
</dbReference>
<evidence type="ECO:0000256" key="1">
    <source>
        <dbReference type="ARBA" id="ARBA00006295"/>
    </source>
</evidence>
<dbReference type="AlphaFoldDB" id="A0A1H9T760"/>
<dbReference type="PANTHER" id="PTHR33375">
    <property type="entry name" value="CHROMOSOME-PARTITIONING PROTEIN PARB-RELATED"/>
    <property type="match status" value="1"/>
</dbReference>
<feature type="domain" description="ParB-like N-terminal" evidence="4">
    <location>
        <begin position="65"/>
        <end position="154"/>
    </location>
</feature>
<gene>
    <name evidence="5" type="ORF">SAMN04244572_04444</name>
    <name evidence="6" type="ORF">SAMN04244573_04593</name>
</gene>
<dbReference type="InterPro" id="IPR036086">
    <property type="entry name" value="ParB/Sulfiredoxin_sf"/>
</dbReference>
<dbReference type="Proteomes" id="UP000199267">
    <property type="component" value="Unassembled WGS sequence"/>
</dbReference>
<dbReference type="Pfam" id="PF02195">
    <property type="entry name" value="ParB_N"/>
    <property type="match status" value="1"/>
</dbReference>
<evidence type="ECO:0000259" key="4">
    <source>
        <dbReference type="SMART" id="SM00470"/>
    </source>
</evidence>
<dbReference type="Gene3D" id="3.90.1530.30">
    <property type="match status" value="1"/>
</dbReference>
<dbReference type="InterPro" id="IPR050336">
    <property type="entry name" value="Chromosome_partition/occlusion"/>
</dbReference>
<name>A0A1H9T760_9GAMM</name>
<accession>A0A1H9T760</accession>
<dbReference type="InterPro" id="IPR004437">
    <property type="entry name" value="ParB/RepB/Spo0J"/>
</dbReference>
<dbReference type="SMART" id="SM00470">
    <property type="entry name" value="ParB"/>
    <property type="match status" value="1"/>
</dbReference>
<protein>
    <submittedName>
        <fullName evidence="6">Chromosome partitioning protein, ParB family</fullName>
    </submittedName>
</protein>
<reference evidence="7 8" key="1">
    <citation type="submission" date="2016-10" db="EMBL/GenBank/DDBJ databases">
        <authorList>
            <person name="de Groot N.N."/>
        </authorList>
    </citation>
    <scope>NUCLEOTIDE SEQUENCE [LARGE SCALE GENOMIC DNA]</scope>
    <source>
        <strain evidence="5 7">DSM 373</strain>
        <strain evidence="6 8">DSM 378</strain>
    </source>
</reference>
<organism evidence="6 8">
    <name type="scientific">Azotobacter beijerinckii</name>
    <dbReference type="NCBI Taxonomy" id="170623"/>
    <lineage>
        <taxon>Bacteria</taxon>
        <taxon>Pseudomonadati</taxon>
        <taxon>Pseudomonadota</taxon>
        <taxon>Gammaproteobacteria</taxon>
        <taxon>Pseudomonadales</taxon>
        <taxon>Pseudomonadaceae</taxon>
        <taxon>Azotobacter</taxon>
    </lineage>
</organism>
<evidence type="ECO:0000313" key="7">
    <source>
        <dbReference type="Proteomes" id="UP000199250"/>
    </source>
</evidence>
<dbReference type="NCBIfam" id="TIGR00180">
    <property type="entry name" value="parB_part"/>
    <property type="match status" value="1"/>
</dbReference>
<comment type="similarity">
    <text evidence="1">Belongs to the ParB family.</text>
</comment>
<evidence type="ECO:0000313" key="6">
    <source>
        <dbReference type="EMBL" id="SER92599.1"/>
    </source>
</evidence>
<keyword evidence="2" id="KW-0238">DNA-binding</keyword>
<sequence>MAKHSSGFGKGTESLTNFHGVRKPDAVPKGSGGISVDTLLEQVMDEPLPGMTNRVDEAIPATPLRDISVDLIDKSPYQPRLQLSVESLEELVESIQTIGLLRPILVRPRDGRYELVGGERRWRAHKLINAKTIQALVREMSDTEAEVAALADNEGQEQLTDYERGKGFHGILERKVEPSQRALARRVGVAVSVINRCLAFMDLPKSTREVLDQKPGLIGIRNVKEFVELGGQHQDLVTEAVIQMRDVGIAQEVALRWIRKQVALKNGISQPAQPIKKTLPGVGSLKVSDRAIEVKCEKGVDCNSLAALFEEFLNQVPPEKFKTKN</sequence>
<evidence type="ECO:0000256" key="2">
    <source>
        <dbReference type="ARBA" id="ARBA00023125"/>
    </source>
</evidence>
<dbReference type="GO" id="GO:0005694">
    <property type="term" value="C:chromosome"/>
    <property type="evidence" value="ECO:0007669"/>
    <property type="project" value="TreeGrafter"/>
</dbReference>
<dbReference type="GO" id="GO:0003677">
    <property type="term" value="F:DNA binding"/>
    <property type="evidence" value="ECO:0007669"/>
    <property type="project" value="UniProtKB-KW"/>
</dbReference>
<dbReference type="OrthoDB" id="8702972at2"/>
<dbReference type="EMBL" id="FOFJ01000129">
    <property type="protein sequence ID" value="SER92599.1"/>
    <property type="molecule type" value="Genomic_DNA"/>
</dbReference>
<dbReference type="SUPFAM" id="SSF109709">
    <property type="entry name" value="KorB DNA-binding domain-like"/>
    <property type="match status" value="1"/>
</dbReference>
<evidence type="ECO:0000313" key="5">
    <source>
        <dbReference type="EMBL" id="SEJ55094.1"/>
    </source>
</evidence>
<dbReference type="SUPFAM" id="SSF110849">
    <property type="entry name" value="ParB/Sulfiredoxin"/>
    <property type="match status" value="1"/>
</dbReference>
<dbReference type="RefSeq" id="WP_090625617.1">
    <property type="nucleotide sequence ID" value="NZ_FNYQ01000135.1"/>
</dbReference>
<dbReference type="EMBL" id="FNYQ01000135">
    <property type="protein sequence ID" value="SEJ55094.1"/>
    <property type="molecule type" value="Genomic_DNA"/>
</dbReference>
<proteinExistence type="inferred from homology"/>
<dbReference type="PANTHER" id="PTHR33375:SF1">
    <property type="entry name" value="CHROMOSOME-PARTITIONING PROTEIN PARB-RELATED"/>
    <property type="match status" value="1"/>
</dbReference>
<dbReference type="Gene3D" id="1.10.10.2830">
    <property type="match status" value="1"/>
</dbReference>
<dbReference type="Proteomes" id="UP000199250">
    <property type="component" value="Unassembled WGS sequence"/>
</dbReference>
<dbReference type="GO" id="GO:0007059">
    <property type="term" value="P:chromosome segregation"/>
    <property type="evidence" value="ECO:0007669"/>
    <property type="project" value="TreeGrafter"/>
</dbReference>